<feature type="domain" description="DUF1858" evidence="1">
    <location>
        <begin position="531"/>
        <end position="589"/>
    </location>
</feature>
<dbReference type="PANTHER" id="PTHR39966">
    <property type="entry name" value="BLL2471 PROTEIN-RELATED"/>
    <property type="match status" value="1"/>
</dbReference>
<evidence type="ECO:0000313" key="2">
    <source>
        <dbReference type="EMBL" id="AHC14033.1"/>
    </source>
</evidence>
<dbReference type="GO" id="GO:0005886">
    <property type="term" value="C:plasma membrane"/>
    <property type="evidence" value="ECO:0007669"/>
    <property type="project" value="TreeGrafter"/>
</dbReference>
<gene>
    <name evidence="2" type="ORF">L21SP2_0604</name>
</gene>
<evidence type="ECO:0000313" key="3">
    <source>
        <dbReference type="Proteomes" id="UP000018680"/>
    </source>
</evidence>
<dbReference type="InterPro" id="IPR038062">
    <property type="entry name" value="ScdA-like_N_sf"/>
</dbReference>
<dbReference type="KEGG" id="slr:L21SP2_0604"/>
<dbReference type="InterPro" id="IPR015077">
    <property type="entry name" value="DUF1858"/>
</dbReference>
<dbReference type="eggNOG" id="COG2461">
    <property type="taxonomic scope" value="Bacteria"/>
</dbReference>
<dbReference type="Pfam" id="PF08984">
    <property type="entry name" value="DUF1858"/>
    <property type="match status" value="1"/>
</dbReference>
<dbReference type="OrthoDB" id="9769774at2"/>
<protein>
    <recommendedName>
        <fullName evidence="1">DUF1858 domain-containing protein</fullName>
    </recommendedName>
</protein>
<dbReference type="Gene3D" id="3.30.450.20">
    <property type="entry name" value="PAS domain"/>
    <property type="match status" value="1"/>
</dbReference>
<dbReference type="PANTHER" id="PTHR39966:SF3">
    <property type="entry name" value="DUF438 DOMAIN-CONTAINING PROTEIN"/>
    <property type="match status" value="1"/>
</dbReference>
<dbReference type="Pfam" id="PF13596">
    <property type="entry name" value="PAS_10"/>
    <property type="match status" value="1"/>
</dbReference>
<dbReference type="EMBL" id="CP006939">
    <property type="protein sequence ID" value="AHC14033.1"/>
    <property type="molecule type" value="Genomic_DNA"/>
</dbReference>
<sequence>MRNDIQYTKMDGRDEDVGFHNRLRNTVLGLDEHEGLLLIKEFEPTPLYPFMENLGFDHHCIEISADEFHTWFYRPAESRSMDSHLELDMDRIETIMNIKRQFVSGYISMESARDELHREFTEISVDEFAYAEQKLKSEGVDDDVITEKMDDIIRLFKPFLRHHEERLPDWHPIKAYLDECQEFESLLESMEALRSGKFIINPWLIVYEKLETINTHFARKQNQLFPLLEQKGFDRPSRIMWTFDNGVRDSIKKGRILLDSEKQAEFLEHQDQVIELVRDIIDKEREVLYPTSLKLISEKEFLMMRSSDEEIGYALISTPPPGPQITAQSESLPYSSVSTSAESMSLAADLAAILQRHGVGIADDKRGELDVSRGKLTLEQINLMYRHMPVDFSFVDENDIVRFYSDTTERVFPRSPGVIGRAVQNCHPRESVDTVERILKAFKAGTHSTAEFWLELGGKFLYILYTAVRDENGAYRGTLEMMQDVTRIRSLSGTQRLLNWDNESAGAGTIADTVDEPAGARTAGNPGELSADTRLSELLAAHPLVKDYLISLTPKFKKLKNPILFKTMSSMATLGMIAERGGLNLEDFINGIQREIRNSEDAAPDIDNE</sequence>
<organism evidence="2 3">
    <name type="scientific">Salinispira pacifica</name>
    <dbReference type="NCBI Taxonomy" id="1307761"/>
    <lineage>
        <taxon>Bacteria</taxon>
        <taxon>Pseudomonadati</taxon>
        <taxon>Spirochaetota</taxon>
        <taxon>Spirochaetia</taxon>
        <taxon>Spirochaetales</taxon>
        <taxon>Spirochaetaceae</taxon>
        <taxon>Salinispira</taxon>
    </lineage>
</organism>
<dbReference type="HOGENOM" id="CLU_026706_1_0_12"/>
<proteinExistence type="predicted"/>
<name>V5WE15_9SPIO</name>
<keyword evidence="3" id="KW-1185">Reference proteome</keyword>
<dbReference type="InterPro" id="IPR035965">
    <property type="entry name" value="PAS-like_dom_sf"/>
</dbReference>
<dbReference type="AlphaFoldDB" id="V5WE15"/>
<reference evidence="2 3" key="1">
    <citation type="journal article" date="2015" name="Stand. Genomic Sci.">
        <title>Complete genome sequence and description of Salinispira pacifica gen. nov., sp. nov., a novel spirochaete isolated form a hypersaline microbial mat.</title>
        <authorList>
            <person name="Ben Hania W."/>
            <person name="Joseph M."/>
            <person name="Schumann P."/>
            <person name="Bunk B."/>
            <person name="Fiebig A."/>
            <person name="Sproer C."/>
            <person name="Klenk H.P."/>
            <person name="Fardeau M.L."/>
            <person name="Spring S."/>
        </authorList>
    </citation>
    <scope>NUCLEOTIDE SEQUENCE [LARGE SCALE GENOMIC DNA]</scope>
    <source>
        <strain evidence="2 3">L21-RPul-D2</strain>
    </source>
</reference>
<dbReference type="RefSeq" id="WP_024266965.1">
    <property type="nucleotide sequence ID" value="NC_023035.1"/>
</dbReference>
<dbReference type="SUPFAM" id="SSF55785">
    <property type="entry name" value="PYP-like sensor domain (PAS domain)"/>
    <property type="match status" value="1"/>
</dbReference>
<accession>V5WE15</accession>
<dbReference type="Proteomes" id="UP000018680">
    <property type="component" value="Chromosome"/>
</dbReference>
<dbReference type="SUPFAM" id="SSF140683">
    <property type="entry name" value="SP0561-like"/>
    <property type="match status" value="1"/>
</dbReference>
<dbReference type="PATRIC" id="fig|1307761.3.peg.604"/>
<dbReference type="STRING" id="1307761.L21SP2_0604"/>
<dbReference type="Gene3D" id="1.10.3910.10">
    <property type="entry name" value="SP0561-like"/>
    <property type="match status" value="1"/>
</dbReference>
<evidence type="ECO:0000259" key="1">
    <source>
        <dbReference type="Pfam" id="PF08984"/>
    </source>
</evidence>